<gene>
    <name evidence="2" type="ordered locus">Os11g0552450</name>
    <name evidence="2" type="ORF">OSNPB_110552450</name>
</gene>
<proteinExistence type="predicted"/>
<reference evidence="3" key="1">
    <citation type="journal article" date="2005" name="Nature">
        <title>The map-based sequence of the rice genome.</title>
        <authorList>
            <consortium name="International rice genome sequencing project (IRGSP)"/>
            <person name="Matsumoto T."/>
            <person name="Wu J."/>
            <person name="Kanamori H."/>
            <person name="Katayose Y."/>
            <person name="Fujisawa M."/>
            <person name="Namiki N."/>
            <person name="Mizuno H."/>
            <person name="Yamamoto K."/>
            <person name="Antonio B.A."/>
            <person name="Baba T."/>
            <person name="Sakata K."/>
            <person name="Nagamura Y."/>
            <person name="Aoki H."/>
            <person name="Arikawa K."/>
            <person name="Arita K."/>
            <person name="Bito T."/>
            <person name="Chiden Y."/>
            <person name="Fujitsuka N."/>
            <person name="Fukunaka R."/>
            <person name="Hamada M."/>
            <person name="Harada C."/>
            <person name="Hayashi A."/>
            <person name="Hijishita S."/>
            <person name="Honda M."/>
            <person name="Hosokawa S."/>
            <person name="Ichikawa Y."/>
            <person name="Idonuma A."/>
            <person name="Iijima M."/>
            <person name="Ikeda M."/>
            <person name="Ikeno M."/>
            <person name="Ito K."/>
            <person name="Ito S."/>
            <person name="Ito T."/>
            <person name="Ito Y."/>
            <person name="Ito Y."/>
            <person name="Iwabuchi A."/>
            <person name="Kamiya K."/>
            <person name="Karasawa W."/>
            <person name="Kurita K."/>
            <person name="Katagiri S."/>
            <person name="Kikuta A."/>
            <person name="Kobayashi H."/>
            <person name="Kobayashi N."/>
            <person name="Machita K."/>
            <person name="Maehara T."/>
            <person name="Masukawa M."/>
            <person name="Mizubayashi T."/>
            <person name="Mukai Y."/>
            <person name="Nagasaki H."/>
            <person name="Nagata Y."/>
            <person name="Naito S."/>
            <person name="Nakashima M."/>
            <person name="Nakama Y."/>
            <person name="Nakamichi Y."/>
            <person name="Nakamura M."/>
            <person name="Meguro A."/>
            <person name="Negishi M."/>
            <person name="Ohta I."/>
            <person name="Ohta T."/>
            <person name="Okamoto M."/>
            <person name="Ono N."/>
            <person name="Saji S."/>
            <person name="Sakaguchi M."/>
            <person name="Sakai K."/>
            <person name="Shibata M."/>
            <person name="Shimokawa T."/>
            <person name="Song J."/>
            <person name="Takazaki Y."/>
            <person name="Terasawa K."/>
            <person name="Tsugane M."/>
            <person name="Tsuji K."/>
            <person name="Ueda S."/>
            <person name="Waki K."/>
            <person name="Yamagata H."/>
            <person name="Yamamoto M."/>
            <person name="Yamamoto S."/>
            <person name="Yamane H."/>
            <person name="Yoshiki S."/>
            <person name="Yoshihara R."/>
            <person name="Yukawa K."/>
            <person name="Zhong H."/>
            <person name="Yano M."/>
            <person name="Yuan Q."/>
            <person name="Ouyang S."/>
            <person name="Liu J."/>
            <person name="Jones K.M."/>
            <person name="Gansberger K."/>
            <person name="Moffat K."/>
            <person name="Hill J."/>
            <person name="Bera J."/>
            <person name="Fadrosh D."/>
            <person name="Jin S."/>
            <person name="Johri S."/>
            <person name="Kim M."/>
            <person name="Overton L."/>
            <person name="Reardon M."/>
            <person name="Tsitrin T."/>
            <person name="Vuong H."/>
            <person name="Weaver B."/>
            <person name="Ciecko A."/>
            <person name="Tallon L."/>
            <person name="Jackson J."/>
            <person name="Pai G."/>
            <person name="Aken S.V."/>
            <person name="Utterback T."/>
            <person name="Reidmuller S."/>
            <person name="Feldblyum T."/>
            <person name="Hsiao J."/>
            <person name="Zismann V."/>
            <person name="Iobst S."/>
            <person name="de Vazeille A.R."/>
            <person name="Buell C.R."/>
            <person name="Ying K."/>
            <person name="Li Y."/>
            <person name="Lu T."/>
            <person name="Huang Y."/>
            <person name="Zhao Q."/>
            <person name="Feng Q."/>
            <person name="Zhang L."/>
            <person name="Zhu J."/>
            <person name="Weng Q."/>
            <person name="Mu J."/>
            <person name="Lu Y."/>
            <person name="Fan D."/>
            <person name="Liu Y."/>
            <person name="Guan J."/>
            <person name="Zhang Y."/>
            <person name="Yu S."/>
            <person name="Liu X."/>
            <person name="Zhang Y."/>
            <person name="Hong G."/>
            <person name="Han B."/>
            <person name="Choisne N."/>
            <person name="Demange N."/>
            <person name="Orjeda G."/>
            <person name="Samain S."/>
            <person name="Cattolico L."/>
            <person name="Pelletier E."/>
            <person name="Couloux A."/>
            <person name="Segurens B."/>
            <person name="Wincker P."/>
            <person name="D'Hont A."/>
            <person name="Scarpelli C."/>
            <person name="Weissenbach J."/>
            <person name="Salanoubat M."/>
            <person name="Quetier F."/>
            <person name="Yu Y."/>
            <person name="Kim H.R."/>
            <person name="Rambo T."/>
            <person name="Currie J."/>
            <person name="Collura K."/>
            <person name="Luo M."/>
            <person name="Yang T."/>
            <person name="Ammiraju J.S.S."/>
            <person name="Engler F."/>
            <person name="Soderlund C."/>
            <person name="Wing R.A."/>
            <person name="Palmer L.E."/>
            <person name="de la Bastide M."/>
            <person name="Spiegel L."/>
            <person name="Nascimento L."/>
            <person name="Zutavern T."/>
            <person name="O'Shaughnessy A."/>
            <person name="Dike S."/>
            <person name="Dedhia N."/>
            <person name="Preston R."/>
            <person name="Balija V."/>
            <person name="McCombie W.R."/>
            <person name="Chow T."/>
            <person name="Chen H."/>
            <person name="Chung M."/>
            <person name="Chen C."/>
            <person name="Shaw J."/>
            <person name="Wu H."/>
            <person name="Hsiao K."/>
            <person name="Chao Y."/>
            <person name="Chu M."/>
            <person name="Cheng C."/>
            <person name="Hour A."/>
            <person name="Lee P."/>
            <person name="Lin S."/>
            <person name="Lin Y."/>
            <person name="Liou J."/>
            <person name="Liu S."/>
            <person name="Hsing Y."/>
            <person name="Raghuvanshi S."/>
            <person name="Mohanty A."/>
            <person name="Bharti A.K."/>
            <person name="Gaur A."/>
            <person name="Gupta V."/>
            <person name="Kumar D."/>
            <person name="Ravi V."/>
            <person name="Vij S."/>
            <person name="Kapur A."/>
            <person name="Khurana P."/>
            <person name="Khurana P."/>
            <person name="Khurana J.P."/>
            <person name="Tyagi A.K."/>
            <person name="Gaikwad K."/>
            <person name="Singh A."/>
            <person name="Dalal V."/>
            <person name="Srivastava S."/>
            <person name="Dixit A."/>
            <person name="Pal A.K."/>
            <person name="Ghazi I.A."/>
            <person name="Yadav M."/>
            <person name="Pandit A."/>
            <person name="Bhargava A."/>
            <person name="Sureshbabu K."/>
            <person name="Batra K."/>
            <person name="Sharma T.R."/>
            <person name="Mohapatra T."/>
            <person name="Singh N.K."/>
            <person name="Messing J."/>
            <person name="Nelson A.B."/>
            <person name="Fuks G."/>
            <person name="Kavchok S."/>
            <person name="Keizer G."/>
            <person name="Linton E."/>
            <person name="Llaca V."/>
            <person name="Song R."/>
            <person name="Tanyolac B."/>
            <person name="Young S."/>
            <person name="Ho-Il K."/>
            <person name="Hahn J.H."/>
            <person name="Sangsakoo G."/>
            <person name="Vanavichit A."/>
            <person name="de Mattos Luiz.A.T."/>
            <person name="Zimmer P.D."/>
            <person name="Malone G."/>
            <person name="Dellagostin O."/>
            <person name="de Oliveira A.C."/>
            <person name="Bevan M."/>
            <person name="Bancroft I."/>
            <person name="Minx P."/>
            <person name="Cordum H."/>
            <person name="Wilson R."/>
            <person name="Cheng Z."/>
            <person name="Jin W."/>
            <person name="Jiang J."/>
            <person name="Leong S.A."/>
            <person name="Iwama H."/>
            <person name="Gojobori T."/>
            <person name="Itoh T."/>
            <person name="Niimura Y."/>
            <person name="Fujii Y."/>
            <person name="Habara T."/>
            <person name="Sakai H."/>
            <person name="Sato Y."/>
            <person name="Wilson G."/>
            <person name="Kumar K."/>
            <person name="McCouch S."/>
            <person name="Juretic N."/>
            <person name="Hoen D."/>
            <person name="Wright S."/>
            <person name="Bruskiewich R."/>
            <person name="Bureau T."/>
            <person name="Miyao A."/>
            <person name="Hirochika H."/>
            <person name="Nishikawa T."/>
            <person name="Kadowaki K."/>
            <person name="Sugiura M."/>
            <person name="Burr B."/>
            <person name="Sasaki T."/>
        </authorList>
    </citation>
    <scope>NUCLEOTIDE SEQUENCE [LARGE SCALE GENOMIC DNA]</scope>
    <source>
        <strain evidence="3">cv. Nipponbare</strain>
    </source>
</reference>
<feature type="region of interest" description="Disordered" evidence="1">
    <location>
        <begin position="1"/>
        <end position="63"/>
    </location>
</feature>
<evidence type="ECO:0000313" key="3">
    <source>
        <dbReference type="Proteomes" id="UP000059680"/>
    </source>
</evidence>
<evidence type="ECO:0000313" key="2">
    <source>
        <dbReference type="EMBL" id="BAT14433.1"/>
    </source>
</evidence>
<reference evidence="2 3" key="2">
    <citation type="journal article" date="2013" name="Plant Cell Physiol.">
        <title>Rice Annotation Project Database (RAP-DB): an integrative and interactive database for rice genomics.</title>
        <authorList>
            <person name="Sakai H."/>
            <person name="Lee S.S."/>
            <person name="Tanaka T."/>
            <person name="Numa H."/>
            <person name="Kim J."/>
            <person name="Kawahara Y."/>
            <person name="Wakimoto H."/>
            <person name="Yang C.C."/>
            <person name="Iwamoto M."/>
            <person name="Abe T."/>
            <person name="Yamada Y."/>
            <person name="Muto A."/>
            <person name="Inokuchi H."/>
            <person name="Ikemura T."/>
            <person name="Matsumoto T."/>
            <person name="Sasaki T."/>
            <person name="Itoh T."/>
        </authorList>
    </citation>
    <scope>NUCLEOTIDE SEQUENCE [LARGE SCALE GENOMIC DNA]</scope>
    <source>
        <strain evidence="3">cv. Nipponbare</strain>
    </source>
</reference>
<dbReference type="InParanoid" id="A0A0P0Y3S8"/>
<accession>A0A0P0Y3S8</accession>
<sequence>MSQSSGRRRKAERVREPAQVVHLQRASRRTRPLPPQSTMASSGARSMPQGAQAAAATWRQQAPGVPDVAAVAAWPGRDTPPPPLAVAG</sequence>
<dbReference type="EMBL" id="AP014967">
    <property type="protein sequence ID" value="BAT14433.1"/>
    <property type="molecule type" value="Genomic_DNA"/>
</dbReference>
<feature type="compositionally biased region" description="Low complexity" evidence="1">
    <location>
        <begin position="49"/>
        <end position="63"/>
    </location>
</feature>
<feature type="compositionally biased region" description="Basic residues" evidence="1">
    <location>
        <begin position="1"/>
        <end position="12"/>
    </location>
</feature>
<keyword evidence="3" id="KW-1185">Reference proteome</keyword>
<organism evidence="2 3">
    <name type="scientific">Oryza sativa subsp. japonica</name>
    <name type="common">Rice</name>
    <dbReference type="NCBI Taxonomy" id="39947"/>
    <lineage>
        <taxon>Eukaryota</taxon>
        <taxon>Viridiplantae</taxon>
        <taxon>Streptophyta</taxon>
        <taxon>Embryophyta</taxon>
        <taxon>Tracheophyta</taxon>
        <taxon>Spermatophyta</taxon>
        <taxon>Magnoliopsida</taxon>
        <taxon>Liliopsida</taxon>
        <taxon>Poales</taxon>
        <taxon>Poaceae</taxon>
        <taxon>BOP clade</taxon>
        <taxon>Oryzoideae</taxon>
        <taxon>Oryzeae</taxon>
        <taxon>Oryzinae</taxon>
        <taxon>Oryza</taxon>
        <taxon>Oryza sativa</taxon>
    </lineage>
</organism>
<protein>
    <submittedName>
        <fullName evidence="2">Os11g0552450 protein</fullName>
    </submittedName>
</protein>
<dbReference type="AlphaFoldDB" id="A0A0P0Y3S8"/>
<name>A0A0P0Y3S8_ORYSJ</name>
<dbReference type="PaxDb" id="39947-A0A0P0Y3S8"/>
<dbReference type="Proteomes" id="UP000059680">
    <property type="component" value="Chromosome 11"/>
</dbReference>
<reference evidence="2 3" key="3">
    <citation type="journal article" date="2013" name="Rice">
        <title>Improvement of the Oryza sativa Nipponbare reference genome using next generation sequence and optical map data.</title>
        <authorList>
            <person name="Kawahara Y."/>
            <person name="de la Bastide M."/>
            <person name="Hamilton J.P."/>
            <person name="Kanamori H."/>
            <person name="McCombie W.R."/>
            <person name="Ouyang S."/>
            <person name="Schwartz D.C."/>
            <person name="Tanaka T."/>
            <person name="Wu J."/>
            <person name="Zhou S."/>
            <person name="Childs K.L."/>
            <person name="Davidson R.M."/>
            <person name="Lin H."/>
            <person name="Quesada-Ocampo L."/>
            <person name="Vaillancourt B."/>
            <person name="Sakai H."/>
            <person name="Lee S.S."/>
            <person name="Kim J."/>
            <person name="Numa H."/>
            <person name="Itoh T."/>
            <person name="Buell C.R."/>
            <person name="Matsumoto T."/>
        </authorList>
    </citation>
    <scope>NUCLEOTIDE SEQUENCE [LARGE SCALE GENOMIC DNA]</scope>
    <source>
        <strain evidence="3">cv. Nipponbare</strain>
    </source>
</reference>
<evidence type="ECO:0000256" key="1">
    <source>
        <dbReference type="SAM" id="MobiDB-lite"/>
    </source>
</evidence>